<dbReference type="GeneID" id="71763246"/>
<reference evidence="1" key="1">
    <citation type="journal article" date="2014" name="Int. J. Syst. Evol. Microbiol.">
        <title>Complete genome sequence of Corynebacterium casei LMG S-19264T (=DSM 44701T), isolated from a smear-ripened cheese.</title>
        <authorList>
            <consortium name="US DOE Joint Genome Institute (JGI-PGF)"/>
            <person name="Walter F."/>
            <person name="Albersmeier A."/>
            <person name="Kalinowski J."/>
            <person name="Ruckert C."/>
        </authorList>
    </citation>
    <scope>NUCLEOTIDE SEQUENCE</scope>
    <source>
        <strain evidence="1">JCM 12289</strain>
    </source>
</reference>
<reference evidence="1" key="3">
    <citation type="submission" date="2023-12" db="EMBL/GenBank/DDBJ databases">
        <authorList>
            <person name="Sun Q."/>
            <person name="Inoue M."/>
        </authorList>
    </citation>
    <scope>NUCLEOTIDE SEQUENCE</scope>
    <source>
        <strain evidence="1">JCM 12289</strain>
    </source>
</reference>
<dbReference type="Proteomes" id="UP000830542">
    <property type="component" value="Plasmid unnamed1"/>
</dbReference>
<dbReference type="EMBL" id="BAAADN010000005">
    <property type="protein sequence ID" value="GAA0451883.1"/>
    <property type="molecule type" value="Genomic_DNA"/>
</dbReference>
<sequence length="106" mass="11533">MTLFIAVDGSNPEALDTADDELIAGTVHQLLREEVLVQDIETVGIVKNLGNEIDGAVISENGLQILADEVDRTLCDLDLNPEYEDTLSEAWDEAHSALHDTGENND</sequence>
<keyword evidence="3" id="KW-1185">Reference proteome</keyword>
<evidence type="ECO:0000313" key="3">
    <source>
        <dbReference type="Proteomes" id="UP000830542"/>
    </source>
</evidence>
<keyword evidence="2" id="KW-0614">Plasmid</keyword>
<gene>
    <name evidence="1" type="ORF">GCM10008985_04460</name>
    <name evidence="2" type="ORF">MUK72_15320</name>
</gene>
<evidence type="ECO:0000313" key="4">
    <source>
        <dbReference type="Proteomes" id="UP001500962"/>
    </source>
</evidence>
<dbReference type="RefSeq" id="WP_244705402.1">
    <property type="nucleotide sequence ID" value="NZ_BAAADN010000005.1"/>
</dbReference>
<accession>A0AAV3SBT2</accession>
<protein>
    <submittedName>
        <fullName evidence="1">Uncharacterized protein</fullName>
    </submittedName>
</protein>
<name>A0AAV3SBT2_HALDO</name>
<evidence type="ECO:0000313" key="2">
    <source>
        <dbReference type="EMBL" id="UOO96565.1"/>
    </source>
</evidence>
<reference evidence="2" key="2">
    <citation type="submission" date="2022-04" db="EMBL/GenBank/DDBJ databases">
        <title>Sequencing and genomic assembly of Halococcus dombrowskii.</title>
        <authorList>
            <person name="Lim S.W."/>
            <person name="MacLea K.S."/>
        </authorList>
    </citation>
    <scope>NUCLEOTIDE SEQUENCE</scope>
    <source>
        <strain evidence="2">H4</strain>
        <plasmid evidence="2">unnamed1</plasmid>
    </source>
</reference>
<dbReference type="EMBL" id="CP095006">
    <property type="protein sequence ID" value="UOO96565.1"/>
    <property type="molecule type" value="Genomic_DNA"/>
</dbReference>
<dbReference type="Proteomes" id="UP001500962">
    <property type="component" value="Unassembled WGS sequence"/>
</dbReference>
<proteinExistence type="predicted"/>
<evidence type="ECO:0000313" key="1">
    <source>
        <dbReference type="EMBL" id="GAA0451883.1"/>
    </source>
</evidence>
<organism evidence="1 4">
    <name type="scientific">Halococcus dombrowskii</name>
    <dbReference type="NCBI Taxonomy" id="179637"/>
    <lineage>
        <taxon>Archaea</taxon>
        <taxon>Methanobacteriati</taxon>
        <taxon>Methanobacteriota</taxon>
        <taxon>Stenosarchaea group</taxon>
        <taxon>Halobacteria</taxon>
        <taxon>Halobacteriales</taxon>
        <taxon>Halococcaceae</taxon>
        <taxon>Halococcus</taxon>
    </lineage>
</organism>
<dbReference type="KEGG" id="hdo:MUK72_15320"/>
<dbReference type="AlphaFoldDB" id="A0AAV3SBT2"/>
<geneLocation type="plasmid" evidence="2 3">
    <name>unnamed1</name>
</geneLocation>